<dbReference type="Gene3D" id="3.40.50.1110">
    <property type="entry name" value="SGNH hydrolase"/>
    <property type="match status" value="1"/>
</dbReference>
<dbReference type="PANTHER" id="PTHR37981">
    <property type="entry name" value="LIPASE 2"/>
    <property type="match status" value="1"/>
</dbReference>
<dbReference type="Proteomes" id="UP001500432">
    <property type="component" value="Unassembled WGS sequence"/>
</dbReference>
<dbReference type="Pfam" id="PF13472">
    <property type="entry name" value="Lipase_GDSL_2"/>
    <property type="match status" value="1"/>
</dbReference>
<dbReference type="RefSeq" id="WP_344300432.1">
    <property type="nucleotide sequence ID" value="NZ_BAAAQW010000008.1"/>
</dbReference>
<sequence>MQTHPSPPPSSARSRFLRAFLSLIAALGLVAGISAVPASAATPSTYFGLGDSVAAGTGGADYIDQTCLRTLQAYPTQLGGTNAACFGATATGTDNSVVSQSGNLNASMTRVTITVGANDIGAGQVANICMGTDTTACQTAIAGATAALKDLPTGLTTAIQAVRTKAPRALITLTGYPLLFTVQGLPLAQQPVAAQINGAIALLNTTIAATALRNRALYADVSWRFLGHGIGSADPWIHAPGDSSNWFDAFHPNSKGYTLGYVPAVRPFVG</sequence>
<dbReference type="InterPro" id="IPR036514">
    <property type="entry name" value="SGNH_hydro_sf"/>
</dbReference>
<proteinExistence type="predicted"/>
<protein>
    <recommendedName>
        <fullName evidence="2">SGNH hydrolase-type esterase domain-containing protein</fullName>
    </recommendedName>
</protein>
<feature type="signal peptide" evidence="1">
    <location>
        <begin position="1"/>
        <end position="40"/>
    </location>
</feature>
<dbReference type="PANTHER" id="PTHR37981:SF1">
    <property type="entry name" value="SGNH HYDROLASE-TYPE ESTERASE DOMAIN-CONTAINING PROTEIN"/>
    <property type="match status" value="1"/>
</dbReference>
<accession>A0ABN3BYN9</accession>
<keyword evidence="4" id="KW-1185">Reference proteome</keyword>
<gene>
    <name evidence="3" type="ORF">GCM10009849_28600</name>
</gene>
<reference evidence="3 4" key="1">
    <citation type="journal article" date="2019" name="Int. J. Syst. Evol. Microbiol.">
        <title>The Global Catalogue of Microorganisms (GCM) 10K type strain sequencing project: providing services to taxonomists for standard genome sequencing and annotation.</title>
        <authorList>
            <consortium name="The Broad Institute Genomics Platform"/>
            <consortium name="The Broad Institute Genome Sequencing Center for Infectious Disease"/>
            <person name="Wu L."/>
            <person name="Ma J."/>
        </authorList>
    </citation>
    <scope>NUCLEOTIDE SEQUENCE [LARGE SCALE GENOMIC DNA]</scope>
    <source>
        <strain evidence="3 4">JCM 16034</strain>
    </source>
</reference>
<feature type="chain" id="PRO_5045312701" description="SGNH hydrolase-type esterase domain-containing protein" evidence="1">
    <location>
        <begin position="41"/>
        <end position="270"/>
    </location>
</feature>
<dbReference type="EMBL" id="BAAAQW010000008">
    <property type="protein sequence ID" value="GAA2201983.1"/>
    <property type="molecule type" value="Genomic_DNA"/>
</dbReference>
<dbReference type="PROSITE" id="PS51318">
    <property type="entry name" value="TAT"/>
    <property type="match status" value="1"/>
</dbReference>
<evidence type="ECO:0000256" key="1">
    <source>
        <dbReference type="SAM" id="SignalP"/>
    </source>
</evidence>
<feature type="domain" description="SGNH hydrolase-type esterase" evidence="2">
    <location>
        <begin position="49"/>
        <end position="258"/>
    </location>
</feature>
<dbReference type="CDD" id="cd01823">
    <property type="entry name" value="SEST_like"/>
    <property type="match status" value="1"/>
</dbReference>
<evidence type="ECO:0000313" key="4">
    <source>
        <dbReference type="Proteomes" id="UP001500432"/>
    </source>
</evidence>
<dbReference type="InterPro" id="IPR037460">
    <property type="entry name" value="SEST-like"/>
</dbReference>
<dbReference type="InterPro" id="IPR006311">
    <property type="entry name" value="TAT_signal"/>
</dbReference>
<evidence type="ECO:0000259" key="2">
    <source>
        <dbReference type="Pfam" id="PF13472"/>
    </source>
</evidence>
<keyword evidence="1" id="KW-0732">Signal</keyword>
<name>A0ABN3BYN9_9MICC</name>
<evidence type="ECO:0000313" key="3">
    <source>
        <dbReference type="EMBL" id="GAA2201983.1"/>
    </source>
</evidence>
<comment type="caution">
    <text evidence="3">The sequence shown here is derived from an EMBL/GenBank/DDBJ whole genome shotgun (WGS) entry which is preliminary data.</text>
</comment>
<dbReference type="InterPro" id="IPR013830">
    <property type="entry name" value="SGNH_hydro"/>
</dbReference>
<organism evidence="3 4">
    <name type="scientific">Sinomonas flava</name>
    <dbReference type="NCBI Taxonomy" id="496857"/>
    <lineage>
        <taxon>Bacteria</taxon>
        <taxon>Bacillati</taxon>
        <taxon>Actinomycetota</taxon>
        <taxon>Actinomycetes</taxon>
        <taxon>Micrococcales</taxon>
        <taxon>Micrococcaceae</taxon>
        <taxon>Sinomonas</taxon>
    </lineage>
</organism>
<dbReference type="SUPFAM" id="SSF52266">
    <property type="entry name" value="SGNH hydrolase"/>
    <property type="match status" value="1"/>
</dbReference>